<protein>
    <submittedName>
        <fullName evidence="1">Uncharacterized protein conserved in bacteria</fullName>
    </submittedName>
</protein>
<dbReference type="Pfam" id="PF06014">
    <property type="entry name" value="YqgQ-like"/>
    <property type="match status" value="1"/>
</dbReference>
<dbReference type="AlphaFoldDB" id="A0A377FTN6"/>
<name>A0A377FTN6_9BACL</name>
<dbReference type="Gene3D" id="1.10.287.760">
    <property type="entry name" value="YqgQ-like"/>
    <property type="match status" value="1"/>
</dbReference>
<organism evidence="1 2">
    <name type="scientific">Exiguobacterium aurantiacum</name>
    <dbReference type="NCBI Taxonomy" id="33987"/>
    <lineage>
        <taxon>Bacteria</taxon>
        <taxon>Bacillati</taxon>
        <taxon>Bacillota</taxon>
        <taxon>Bacilli</taxon>
        <taxon>Bacillales</taxon>
        <taxon>Bacillales Family XII. Incertae Sedis</taxon>
        <taxon>Exiguobacterium</taxon>
    </lineage>
</organism>
<dbReference type="OrthoDB" id="2361671at2"/>
<dbReference type="Proteomes" id="UP000254060">
    <property type="component" value="Unassembled WGS sequence"/>
</dbReference>
<dbReference type="EMBL" id="UGGP01000001">
    <property type="protein sequence ID" value="STO07856.1"/>
    <property type="molecule type" value="Genomic_DNA"/>
</dbReference>
<proteinExistence type="predicted"/>
<dbReference type="STRING" id="1397694.GCA_000702585_01721"/>
<evidence type="ECO:0000313" key="1">
    <source>
        <dbReference type="EMBL" id="STO07856.1"/>
    </source>
</evidence>
<evidence type="ECO:0000313" key="2">
    <source>
        <dbReference type="Proteomes" id="UP000254060"/>
    </source>
</evidence>
<reference evidence="1 2" key="1">
    <citation type="submission" date="2018-06" db="EMBL/GenBank/DDBJ databases">
        <authorList>
            <consortium name="Pathogen Informatics"/>
            <person name="Doyle S."/>
        </authorList>
    </citation>
    <scope>NUCLEOTIDE SEQUENCE [LARGE SCALE GENOMIC DNA]</scope>
    <source>
        <strain evidence="1 2">NCTC13163</strain>
    </source>
</reference>
<accession>A0A377FTN6</accession>
<gene>
    <name evidence="1" type="primary">yqgQ</name>
    <name evidence="1" type="ORF">NCTC13163_01217</name>
</gene>
<dbReference type="RefSeq" id="WP_024371488.1">
    <property type="nucleotide sequence ID" value="NZ_UGGP01000001.1"/>
</dbReference>
<dbReference type="SUPFAM" id="SSF158379">
    <property type="entry name" value="YqgQ-like"/>
    <property type="match status" value="1"/>
</dbReference>
<dbReference type="InterPro" id="IPR023164">
    <property type="entry name" value="YqgQ-like_sf"/>
</dbReference>
<sequence length="64" mass="7456">MKNFYDVQQFLKSFGTIIYIGERDAEIGLMMMELDELHAGGMIEQREYDTAKIILTHELKNSID</sequence>
<dbReference type="InterPro" id="IPR009256">
    <property type="entry name" value="YqgQ-like"/>
</dbReference>